<dbReference type="GeneID" id="31011655"/>
<dbReference type="AlphaFoldDB" id="A0A1J9R651"/>
<protein>
    <submittedName>
        <fullName evidence="2">Short chain dehydrogenase reductase family superfamily</fullName>
    </submittedName>
</protein>
<accession>A0A1J9R651</accession>
<dbReference type="PANTHER" id="PTHR45458">
    <property type="entry name" value="SHORT-CHAIN DEHYDROGENASE/REDUCTASE SDR"/>
    <property type="match status" value="1"/>
</dbReference>
<proteinExistence type="predicted"/>
<reference evidence="2 3" key="1">
    <citation type="submission" date="2016-10" db="EMBL/GenBank/DDBJ databases">
        <title>Proteomics and genomics reveal pathogen-plant mechanisms compatible with a hemibiotrophic lifestyle of Diplodia corticola.</title>
        <authorList>
            <person name="Fernandes I."/>
            <person name="De Jonge R."/>
            <person name="Van De Peer Y."/>
            <person name="Devreese B."/>
            <person name="Alves A."/>
            <person name="Esteves A.C."/>
        </authorList>
    </citation>
    <scope>NUCLEOTIDE SEQUENCE [LARGE SCALE GENOMIC DNA]</scope>
    <source>
        <strain evidence="2 3">CBS 112549</strain>
    </source>
</reference>
<dbReference type="InterPro" id="IPR052184">
    <property type="entry name" value="SDR_enzymes"/>
</dbReference>
<dbReference type="EMBL" id="MNUE01000016">
    <property type="protein sequence ID" value="OJD35674.1"/>
    <property type="molecule type" value="Genomic_DNA"/>
</dbReference>
<gene>
    <name evidence="2" type="ORF">BKCO1_16000127</name>
</gene>
<name>A0A1J9R651_9PEZI</name>
<evidence type="ECO:0000313" key="2">
    <source>
        <dbReference type="EMBL" id="OJD35674.1"/>
    </source>
</evidence>
<keyword evidence="3" id="KW-1185">Reference proteome</keyword>
<dbReference type="GO" id="GO:0016616">
    <property type="term" value="F:oxidoreductase activity, acting on the CH-OH group of donors, NAD or NADP as acceptor"/>
    <property type="evidence" value="ECO:0007669"/>
    <property type="project" value="TreeGrafter"/>
</dbReference>
<organism evidence="2 3">
    <name type="scientific">Diplodia corticola</name>
    <dbReference type="NCBI Taxonomy" id="236234"/>
    <lineage>
        <taxon>Eukaryota</taxon>
        <taxon>Fungi</taxon>
        <taxon>Dikarya</taxon>
        <taxon>Ascomycota</taxon>
        <taxon>Pezizomycotina</taxon>
        <taxon>Dothideomycetes</taxon>
        <taxon>Dothideomycetes incertae sedis</taxon>
        <taxon>Botryosphaeriales</taxon>
        <taxon>Botryosphaeriaceae</taxon>
        <taxon>Diplodia</taxon>
    </lineage>
</organism>
<dbReference type="RefSeq" id="XP_020131934.1">
    <property type="nucleotide sequence ID" value="XM_020271396.1"/>
</dbReference>
<dbReference type="Pfam" id="PF00106">
    <property type="entry name" value="adh_short"/>
    <property type="match status" value="1"/>
</dbReference>
<dbReference type="SUPFAM" id="SSF51735">
    <property type="entry name" value="NAD(P)-binding Rossmann-fold domains"/>
    <property type="match status" value="1"/>
</dbReference>
<dbReference type="PANTHER" id="PTHR45458:SF2">
    <property type="entry name" value="OXIDOREDUCTASE, SHORT CHAIN DEHYDROGENASE_REDUCTASE FAMILY SUPERFAMILY (AFU_ORTHOLOGUE AFUA_3G13450)"/>
    <property type="match status" value="1"/>
</dbReference>
<evidence type="ECO:0000256" key="1">
    <source>
        <dbReference type="SAM" id="MobiDB-lite"/>
    </source>
</evidence>
<dbReference type="OrthoDB" id="5296at2759"/>
<comment type="caution">
    <text evidence="2">The sequence shown here is derived from an EMBL/GenBank/DDBJ whole genome shotgun (WGS) entry which is preliminary data.</text>
</comment>
<feature type="region of interest" description="Disordered" evidence="1">
    <location>
        <begin position="245"/>
        <end position="271"/>
    </location>
</feature>
<evidence type="ECO:0000313" key="3">
    <source>
        <dbReference type="Proteomes" id="UP000183809"/>
    </source>
</evidence>
<sequence length="271" mass="28463">MSSSHPHGHESPQRVLVVGASRGLGASLLKQYTEGPSSTIVFGTARQGSPPTSGPQDVTWLPNIDVSGPEAGTSIVDGYKSHSNSPIDILIITAGYFGKESFDAPSYDAQVSMYKISAIAPTLIVSALTAANLLRTGSKVILVSSESGSITLRHESEGGGNFGHHASKAALNMVGKLLSIDLKDKGVAVGLVHPGFMRTEMTKSVGFDKFWDDGGAVTPDEAAQSLAEWIDTFDISKTGEYWAPRGPGDIGTAEPVLGSKDKLSTPLQLPW</sequence>
<dbReference type="PRINTS" id="PR00081">
    <property type="entry name" value="GDHRDH"/>
</dbReference>
<dbReference type="InterPro" id="IPR002347">
    <property type="entry name" value="SDR_fam"/>
</dbReference>
<dbReference type="InterPro" id="IPR036291">
    <property type="entry name" value="NAD(P)-bd_dom_sf"/>
</dbReference>
<dbReference type="Proteomes" id="UP000183809">
    <property type="component" value="Unassembled WGS sequence"/>
</dbReference>
<dbReference type="Gene3D" id="3.40.50.720">
    <property type="entry name" value="NAD(P)-binding Rossmann-like Domain"/>
    <property type="match status" value="1"/>
</dbReference>